<evidence type="ECO:0000256" key="1">
    <source>
        <dbReference type="SAM" id="MobiDB-lite"/>
    </source>
</evidence>
<reference evidence="3" key="1">
    <citation type="journal article" date="2017" name="Nat. Ecol. Evol.">
        <title>Genome expansion and lineage-specific genetic innovations in the forest pathogenic fungi Armillaria.</title>
        <authorList>
            <person name="Sipos G."/>
            <person name="Prasanna A.N."/>
            <person name="Walter M.C."/>
            <person name="O'Connor E."/>
            <person name="Balint B."/>
            <person name="Krizsan K."/>
            <person name="Kiss B."/>
            <person name="Hess J."/>
            <person name="Varga T."/>
            <person name="Slot J."/>
            <person name="Riley R."/>
            <person name="Boka B."/>
            <person name="Rigling D."/>
            <person name="Barry K."/>
            <person name="Lee J."/>
            <person name="Mihaltcheva S."/>
            <person name="LaButti K."/>
            <person name="Lipzen A."/>
            <person name="Waldron R."/>
            <person name="Moloney N.M."/>
            <person name="Sperisen C."/>
            <person name="Kredics L."/>
            <person name="Vagvoelgyi C."/>
            <person name="Patrignani A."/>
            <person name="Fitzpatrick D."/>
            <person name="Nagy I."/>
            <person name="Doyle S."/>
            <person name="Anderson J.B."/>
            <person name="Grigoriev I.V."/>
            <person name="Gueldener U."/>
            <person name="Muensterkoetter M."/>
            <person name="Nagy L.G."/>
        </authorList>
    </citation>
    <scope>NUCLEOTIDE SEQUENCE [LARGE SCALE GENOMIC DNA]</scope>
    <source>
        <strain evidence="3">C18/9</strain>
    </source>
</reference>
<dbReference type="Proteomes" id="UP000219338">
    <property type="component" value="Unassembled WGS sequence"/>
</dbReference>
<protein>
    <submittedName>
        <fullName evidence="2">Uncharacterized protein</fullName>
    </submittedName>
</protein>
<name>A0A284RH97_ARMOS</name>
<keyword evidence="3" id="KW-1185">Reference proteome</keyword>
<sequence length="139" mass="15360">MPTTSPKFRESTGRDLISSGKTSLSLGVQEEFKLERKPDLSWYQLEMRKERVEDVQTTGDVLSMLKRASSMCVSYDSPPTRTSASISQPLMMGGAQWNSESESAASHVCLRGVLQVVVGRQRTAGQGHLMTTSIPRPRN</sequence>
<evidence type="ECO:0000313" key="3">
    <source>
        <dbReference type="Proteomes" id="UP000219338"/>
    </source>
</evidence>
<feature type="region of interest" description="Disordered" evidence="1">
    <location>
        <begin position="1"/>
        <end position="20"/>
    </location>
</feature>
<proteinExistence type="predicted"/>
<evidence type="ECO:0000313" key="2">
    <source>
        <dbReference type="EMBL" id="SJL08107.1"/>
    </source>
</evidence>
<accession>A0A284RH97</accession>
<organism evidence="2 3">
    <name type="scientific">Armillaria ostoyae</name>
    <name type="common">Armillaria root rot fungus</name>
    <dbReference type="NCBI Taxonomy" id="47428"/>
    <lineage>
        <taxon>Eukaryota</taxon>
        <taxon>Fungi</taxon>
        <taxon>Dikarya</taxon>
        <taxon>Basidiomycota</taxon>
        <taxon>Agaricomycotina</taxon>
        <taxon>Agaricomycetes</taxon>
        <taxon>Agaricomycetidae</taxon>
        <taxon>Agaricales</taxon>
        <taxon>Marasmiineae</taxon>
        <taxon>Physalacriaceae</taxon>
        <taxon>Armillaria</taxon>
    </lineage>
</organism>
<gene>
    <name evidence="2" type="ORF">ARMOST_11470</name>
</gene>
<dbReference type="EMBL" id="FUEG01000009">
    <property type="protein sequence ID" value="SJL08107.1"/>
    <property type="molecule type" value="Genomic_DNA"/>
</dbReference>
<dbReference type="AlphaFoldDB" id="A0A284RH97"/>